<gene>
    <name evidence="2" type="ordered locus">BN6_23530</name>
</gene>
<feature type="signal peptide" evidence="1">
    <location>
        <begin position="1"/>
        <end position="26"/>
    </location>
</feature>
<dbReference type="HOGENOM" id="CLU_068241_0_0_11"/>
<feature type="chain" id="PRO_5003835665" description="Secreted protein" evidence="1">
    <location>
        <begin position="27"/>
        <end position="353"/>
    </location>
</feature>
<dbReference type="PATRIC" id="fig|1179773.3.peg.2352"/>
<accession>K0JUR0</accession>
<evidence type="ECO:0008006" key="4">
    <source>
        <dbReference type="Google" id="ProtNLM"/>
    </source>
</evidence>
<dbReference type="eggNOG" id="COG5563">
    <property type="taxonomic scope" value="Bacteria"/>
</dbReference>
<dbReference type="STRING" id="1179773.BN6_23530"/>
<reference evidence="2 3" key="1">
    <citation type="journal article" date="2012" name="BMC Genomics">
        <title>Complete genome sequence of Saccharothrix espanaensis DSM 44229T and comparison to the other completely sequenced Pseudonocardiaceae.</title>
        <authorList>
            <person name="Strobel T."/>
            <person name="Al-Dilaimi A."/>
            <person name="Blom J."/>
            <person name="Gessner A."/>
            <person name="Kalinowski J."/>
            <person name="Luzhetska M."/>
            <person name="Puhler A."/>
            <person name="Szczepanowski R."/>
            <person name="Bechthold A."/>
            <person name="Ruckert C."/>
        </authorList>
    </citation>
    <scope>NUCLEOTIDE SEQUENCE [LARGE SCALE GENOMIC DNA]</scope>
    <source>
        <strain evidence="3">ATCC 51144 / DSM 44229 / JCM 9112 / NBRC 15066 / NRRL 15764</strain>
    </source>
</reference>
<dbReference type="BioCyc" id="SESP1179773:BN6_RS11440-MONOMER"/>
<proteinExistence type="predicted"/>
<dbReference type="RefSeq" id="WP_015099783.1">
    <property type="nucleotide sequence ID" value="NC_019673.1"/>
</dbReference>
<keyword evidence="3" id="KW-1185">Reference proteome</keyword>
<evidence type="ECO:0000313" key="3">
    <source>
        <dbReference type="Proteomes" id="UP000006281"/>
    </source>
</evidence>
<organism evidence="2 3">
    <name type="scientific">Saccharothrix espanaensis (strain ATCC 51144 / DSM 44229 / JCM 9112 / NBRC 15066 / NRRL 15764)</name>
    <dbReference type="NCBI Taxonomy" id="1179773"/>
    <lineage>
        <taxon>Bacteria</taxon>
        <taxon>Bacillati</taxon>
        <taxon>Actinomycetota</taxon>
        <taxon>Actinomycetes</taxon>
        <taxon>Pseudonocardiales</taxon>
        <taxon>Pseudonocardiaceae</taxon>
        <taxon>Saccharothrix</taxon>
    </lineage>
</organism>
<dbReference type="KEGG" id="sesp:BN6_23530"/>
<protein>
    <recommendedName>
        <fullName evidence="4">Secreted protein</fullName>
    </recommendedName>
</protein>
<dbReference type="EMBL" id="HE804045">
    <property type="protein sequence ID" value="CCH29671.1"/>
    <property type="molecule type" value="Genomic_DNA"/>
</dbReference>
<evidence type="ECO:0000256" key="1">
    <source>
        <dbReference type="SAM" id="SignalP"/>
    </source>
</evidence>
<evidence type="ECO:0000313" key="2">
    <source>
        <dbReference type="EMBL" id="CCH29671.1"/>
    </source>
</evidence>
<dbReference type="OrthoDB" id="3636049at2"/>
<keyword evidence="1" id="KW-0732">Signal</keyword>
<sequence length="353" mass="35464">MTLQRTAAAALAAVLIAAFTTPSTSAAPSGSASGSGSAATCTASYLPLPAGLPGGSVTAADSVGGYAGYGYVVKSGWSYSARALRWSNGQVTDLGQLAGAGSDVVVTGVNRHGTVVGWAAGPKAFRSNNGRLEALPLPAGATGARAEGINDSGDVVGSAQSVPPDTAPHPVYTPVLWPANGSAPVKLTGLPSAGQAKATAIDQDGTVLVEHYPTREKSYGATALYLWKSGTARKLVNPPDTTTVRGNGLANGRVVGETYPASGYDGKGVLWDQNGTPSRPATSADLSSINRSGQAVGWSESTAGSYAVWQLNTVTARLTAKPSVEVSADNGTIGGRSVVGSASYPSPTLWRCG</sequence>
<dbReference type="Proteomes" id="UP000006281">
    <property type="component" value="Chromosome"/>
</dbReference>
<dbReference type="AlphaFoldDB" id="K0JUR0"/>
<name>K0JUR0_SACES</name>